<reference evidence="9" key="1">
    <citation type="submission" date="2016-06" db="UniProtKB">
        <authorList>
            <consortium name="WormBaseParasite"/>
        </authorList>
    </citation>
    <scope>IDENTIFICATION</scope>
</reference>
<reference evidence="7 8" key="2">
    <citation type="submission" date="2018-11" db="EMBL/GenBank/DDBJ databases">
        <authorList>
            <consortium name="Pathogen Informatics"/>
        </authorList>
    </citation>
    <scope>NUCLEOTIDE SEQUENCE [LARGE SCALE GENOMIC DNA]</scope>
</reference>
<dbReference type="Proteomes" id="UP000270296">
    <property type="component" value="Unassembled WGS sequence"/>
</dbReference>
<dbReference type="GO" id="GO:0031966">
    <property type="term" value="C:mitochondrial membrane"/>
    <property type="evidence" value="ECO:0007669"/>
    <property type="project" value="TreeGrafter"/>
</dbReference>
<evidence type="ECO:0000313" key="9">
    <source>
        <dbReference type="WBParaSite" id="SBAD_0000159901-mRNA-1"/>
    </source>
</evidence>
<feature type="transmembrane region" description="Helical" evidence="6">
    <location>
        <begin position="135"/>
        <end position="154"/>
    </location>
</feature>
<dbReference type="OrthoDB" id="1277691at2759"/>
<dbReference type="GO" id="GO:0034620">
    <property type="term" value="P:cellular response to unfolded protein"/>
    <property type="evidence" value="ECO:0007669"/>
    <property type="project" value="TreeGrafter"/>
</dbReference>
<sequence>MSGLFNRENAFSSHSFSLVKRSRGLSTGPLLDIVIRINPGLIATTFFGTSTVFACFSLASLYAADGKFLCLGGTLLSVCSTLFWMALFNIFFGSYFVYQVNLYLGLTLMCGFVLYDTQSIVEKCRMGDTDYVYHSMNLFIDFIGMFTRLLIILTQKEDRKKKNRD</sequence>
<keyword evidence="3 6" id="KW-0812">Transmembrane</keyword>
<evidence type="ECO:0000256" key="1">
    <source>
        <dbReference type="ARBA" id="ARBA00004141"/>
    </source>
</evidence>
<dbReference type="Pfam" id="PF01027">
    <property type="entry name" value="Bax1-I"/>
    <property type="match status" value="1"/>
</dbReference>
<accession>A0A183ID34</accession>
<feature type="transmembrane region" description="Helical" evidence="6">
    <location>
        <begin position="41"/>
        <end position="62"/>
    </location>
</feature>
<evidence type="ECO:0000256" key="3">
    <source>
        <dbReference type="ARBA" id="ARBA00022692"/>
    </source>
</evidence>
<protein>
    <submittedName>
        <fullName evidence="9">Bax inhibitor 1</fullName>
    </submittedName>
</protein>
<comment type="subcellular location">
    <subcellularLocation>
        <location evidence="1">Membrane</location>
        <topology evidence="1">Multi-pass membrane protein</topology>
    </subcellularLocation>
</comment>
<gene>
    <name evidence="7" type="ORF">SBAD_LOCUS1528</name>
</gene>
<dbReference type="GO" id="GO:2001234">
    <property type="term" value="P:negative regulation of apoptotic signaling pathway"/>
    <property type="evidence" value="ECO:0007669"/>
    <property type="project" value="TreeGrafter"/>
</dbReference>
<dbReference type="EMBL" id="UZAM01006854">
    <property type="protein sequence ID" value="VDO94627.1"/>
    <property type="molecule type" value="Genomic_DNA"/>
</dbReference>
<name>A0A183ID34_9BILA</name>
<dbReference type="InterPro" id="IPR006214">
    <property type="entry name" value="Bax_inhibitor_1-related"/>
</dbReference>
<feature type="transmembrane region" description="Helical" evidence="6">
    <location>
        <begin position="68"/>
        <end position="88"/>
    </location>
</feature>
<dbReference type="WBParaSite" id="SBAD_0000159901-mRNA-1">
    <property type="protein sequence ID" value="SBAD_0000159901-mRNA-1"/>
    <property type="gene ID" value="SBAD_0000159901"/>
</dbReference>
<keyword evidence="8" id="KW-1185">Reference proteome</keyword>
<evidence type="ECO:0000256" key="6">
    <source>
        <dbReference type="RuleBase" id="RU004379"/>
    </source>
</evidence>
<evidence type="ECO:0000313" key="8">
    <source>
        <dbReference type="Proteomes" id="UP000270296"/>
    </source>
</evidence>
<comment type="caution">
    <text evidence="6">Lacks conserved residue(s) required for the propagation of feature annotation.</text>
</comment>
<dbReference type="PANTHER" id="PTHR23291">
    <property type="entry name" value="BAX INHIBITOR-RELATED"/>
    <property type="match status" value="1"/>
</dbReference>
<evidence type="ECO:0000256" key="5">
    <source>
        <dbReference type="ARBA" id="ARBA00023136"/>
    </source>
</evidence>
<organism evidence="9">
    <name type="scientific">Soboliphyme baturini</name>
    <dbReference type="NCBI Taxonomy" id="241478"/>
    <lineage>
        <taxon>Eukaryota</taxon>
        <taxon>Metazoa</taxon>
        <taxon>Ecdysozoa</taxon>
        <taxon>Nematoda</taxon>
        <taxon>Enoplea</taxon>
        <taxon>Dorylaimia</taxon>
        <taxon>Dioctophymatida</taxon>
        <taxon>Dioctophymatoidea</taxon>
        <taxon>Soboliphymatidae</taxon>
        <taxon>Soboliphyme</taxon>
    </lineage>
</organism>
<comment type="similarity">
    <text evidence="2 6">Belongs to the BI1 family.</text>
</comment>
<evidence type="ECO:0000256" key="2">
    <source>
        <dbReference type="ARBA" id="ARBA00010350"/>
    </source>
</evidence>
<dbReference type="PANTHER" id="PTHR23291:SF32">
    <property type="entry name" value="BAX INHIBITOR 1"/>
    <property type="match status" value="1"/>
</dbReference>
<evidence type="ECO:0000313" key="7">
    <source>
        <dbReference type="EMBL" id="VDO94627.1"/>
    </source>
</evidence>
<dbReference type="GO" id="GO:0033119">
    <property type="term" value="P:negative regulation of RNA splicing"/>
    <property type="evidence" value="ECO:0007669"/>
    <property type="project" value="TreeGrafter"/>
</dbReference>
<dbReference type="GO" id="GO:0019899">
    <property type="term" value="F:enzyme binding"/>
    <property type="evidence" value="ECO:0007669"/>
    <property type="project" value="TreeGrafter"/>
</dbReference>
<proteinExistence type="inferred from homology"/>
<keyword evidence="4 6" id="KW-1133">Transmembrane helix</keyword>
<evidence type="ECO:0000256" key="4">
    <source>
        <dbReference type="ARBA" id="ARBA00022989"/>
    </source>
</evidence>
<dbReference type="AlphaFoldDB" id="A0A183ID34"/>
<feature type="transmembrane region" description="Helical" evidence="6">
    <location>
        <begin position="95"/>
        <end position="115"/>
    </location>
</feature>
<keyword evidence="5 6" id="KW-0472">Membrane</keyword>